<proteinExistence type="predicted"/>
<evidence type="ECO:0000313" key="1">
    <source>
        <dbReference type="EMBL" id="JAD70416.1"/>
    </source>
</evidence>
<dbReference type="EMBL" id="GBRH01227479">
    <property type="protein sequence ID" value="JAD70416.1"/>
    <property type="molecule type" value="Transcribed_RNA"/>
</dbReference>
<organism evidence="1">
    <name type="scientific">Arundo donax</name>
    <name type="common">Giant reed</name>
    <name type="synonym">Donax arundinaceus</name>
    <dbReference type="NCBI Taxonomy" id="35708"/>
    <lineage>
        <taxon>Eukaryota</taxon>
        <taxon>Viridiplantae</taxon>
        <taxon>Streptophyta</taxon>
        <taxon>Embryophyta</taxon>
        <taxon>Tracheophyta</taxon>
        <taxon>Spermatophyta</taxon>
        <taxon>Magnoliopsida</taxon>
        <taxon>Liliopsida</taxon>
        <taxon>Poales</taxon>
        <taxon>Poaceae</taxon>
        <taxon>PACMAD clade</taxon>
        <taxon>Arundinoideae</taxon>
        <taxon>Arundineae</taxon>
        <taxon>Arundo</taxon>
    </lineage>
</organism>
<sequence length="22" mass="2612">MFNSAFSRYHHGTGAELELWEE</sequence>
<reference evidence="1" key="1">
    <citation type="submission" date="2014-09" db="EMBL/GenBank/DDBJ databases">
        <authorList>
            <person name="Magalhaes I.L.F."/>
            <person name="Oliveira U."/>
            <person name="Santos F.R."/>
            <person name="Vidigal T.H.D.A."/>
            <person name="Brescovit A.D."/>
            <person name="Santos A.J."/>
        </authorList>
    </citation>
    <scope>NUCLEOTIDE SEQUENCE</scope>
    <source>
        <tissue evidence="1">Shoot tissue taken approximately 20 cm above the soil surface</tissue>
    </source>
</reference>
<dbReference type="AlphaFoldDB" id="A0A0A9C499"/>
<protein>
    <submittedName>
        <fullName evidence="1">Uncharacterized protein</fullName>
    </submittedName>
</protein>
<name>A0A0A9C499_ARUDO</name>
<accession>A0A0A9C499</accession>
<reference evidence="1" key="2">
    <citation type="journal article" date="2015" name="Data Brief">
        <title>Shoot transcriptome of the giant reed, Arundo donax.</title>
        <authorList>
            <person name="Barrero R.A."/>
            <person name="Guerrero F.D."/>
            <person name="Moolhuijzen P."/>
            <person name="Goolsby J.A."/>
            <person name="Tidwell J."/>
            <person name="Bellgard S.E."/>
            <person name="Bellgard M.I."/>
        </authorList>
    </citation>
    <scope>NUCLEOTIDE SEQUENCE</scope>
    <source>
        <tissue evidence="1">Shoot tissue taken approximately 20 cm above the soil surface</tissue>
    </source>
</reference>